<accession>A0A1G9KLH8</accession>
<dbReference type="InterPro" id="IPR047272">
    <property type="entry name" value="S49_SppA_C"/>
</dbReference>
<dbReference type="SUPFAM" id="SSF52096">
    <property type="entry name" value="ClpP/crotonase"/>
    <property type="match status" value="1"/>
</dbReference>
<keyword evidence="3" id="KW-0378">Hydrolase</keyword>
<reference evidence="6 7" key="1">
    <citation type="submission" date="2016-10" db="EMBL/GenBank/DDBJ databases">
        <authorList>
            <person name="de Groot N.N."/>
        </authorList>
    </citation>
    <scope>NUCLEOTIDE SEQUENCE [LARGE SCALE GENOMIC DNA]</scope>
    <source>
        <strain evidence="6 7">SLAS-1</strain>
    </source>
</reference>
<dbReference type="OrthoDB" id="9764363at2"/>
<dbReference type="STRING" id="321763.SAMN04488692_10547"/>
<keyword evidence="2 6" id="KW-0645">Protease</keyword>
<dbReference type="Proteomes" id="UP000199476">
    <property type="component" value="Unassembled WGS sequence"/>
</dbReference>
<organism evidence="6 7">
    <name type="scientific">Halarsenatibacter silvermanii</name>
    <dbReference type="NCBI Taxonomy" id="321763"/>
    <lineage>
        <taxon>Bacteria</taxon>
        <taxon>Bacillati</taxon>
        <taxon>Bacillota</taxon>
        <taxon>Clostridia</taxon>
        <taxon>Halanaerobiales</taxon>
        <taxon>Halarsenatibacteraceae</taxon>
        <taxon>Halarsenatibacter</taxon>
    </lineage>
</organism>
<evidence type="ECO:0000256" key="3">
    <source>
        <dbReference type="ARBA" id="ARBA00022801"/>
    </source>
</evidence>
<dbReference type="GO" id="GO:0006508">
    <property type="term" value="P:proteolysis"/>
    <property type="evidence" value="ECO:0007669"/>
    <property type="project" value="UniProtKB-KW"/>
</dbReference>
<evidence type="ECO:0000313" key="7">
    <source>
        <dbReference type="Proteomes" id="UP000199476"/>
    </source>
</evidence>
<evidence type="ECO:0000256" key="2">
    <source>
        <dbReference type="ARBA" id="ARBA00022670"/>
    </source>
</evidence>
<evidence type="ECO:0000313" key="6">
    <source>
        <dbReference type="EMBL" id="SDL50364.1"/>
    </source>
</evidence>
<dbReference type="NCBIfam" id="TIGR00706">
    <property type="entry name" value="SppA_dom"/>
    <property type="match status" value="1"/>
</dbReference>
<evidence type="ECO:0000256" key="4">
    <source>
        <dbReference type="ARBA" id="ARBA00022825"/>
    </source>
</evidence>
<dbReference type="RefSeq" id="WP_089758808.1">
    <property type="nucleotide sequence ID" value="NZ_FNGO01000005.1"/>
</dbReference>
<dbReference type="InterPro" id="IPR029045">
    <property type="entry name" value="ClpP/crotonase-like_dom_sf"/>
</dbReference>
<protein>
    <submittedName>
        <fullName evidence="6">Protease-4</fullName>
    </submittedName>
</protein>
<feature type="domain" description="Peptidase S49" evidence="5">
    <location>
        <begin position="106"/>
        <end position="251"/>
    </location>
</feature>
<evidence type="ECO:0000259" key="5">
    <source>
        <dbReference type="Pfam" id="PF01343"/>
    </source>
</evidence>
<dbReference type="EMBL" id="FNGO01000005">
    <property type="protein sequence ID" value="SDL50364.1"/>
    <property type="molecule type" value="Genomic_DNA"/>
</dbReference>
<gene>
    <name evidence="6" type="ORF">SAMN04488692_10547</name>
</gene>
<keyword evidence="7" id="KW-1185">Reference proteome</keyword>
<keyword evidence="4" id="KW-0720">Serine protease</keyword>
<dbReference type="PANTHER" id="PTHR42987">
    <property type="entry name" value="PEPTIDASE S49"/>
    <property type="match status" value="1"/>
</dbReference>
<dbReference type="CDD" id="cd07023">
    <property type="entry name" value="S49_Sppa_N_C"/>
    <property type="match status" value="1"/>
</dbReference>
<dbReference type="GO" id="GO:0008236">
    <property type="term" value="F:serine-type peptidase activity"/>
    <property type="evidence" value="ECO:0007669"/>
    <property type="project" value="UniProtKB-KW"/>
</dbReference>
<proteinExistence type="inferred from homology"/>
<name>A0A1G9KLH8_9FIRM</name>
<dbReference type="Gene3D" id="3.90.226.10">
    <property type="entry name" value="2-enoyl-CoA Hydratase, Chain A, domain 1"/>
    <property type="match status" value="1"/>
</dbReference>
<dbReference type="InterPro" id="IPR002142">
    <property type="entry name" value="Peptidase_S49"/>
</dbReference>
<sequence length="309" mass="33790">MSAFIKKIVTILVVLAAAGALAGLFYFYHLEPDVEENRVARISLDGPLQSSAAGFTEMVVSPGRVENELNRAEQAEGVEAVVVDLNSPGGTVAASQEIYDLFAEFELPLVVAMGDMAASGGYYISAAADSIIAQPGSMTGSIGVIFSIYDPEELLDKIGIEREIIKSGEHKDMFNRSLEPGEREMLQEMSDTAHRQFLEAIASGRELDIEEVEELATGEVYLGEQALEKNLVDELGGKQVALEHAGELADIDDPVYYDMPEPPIYRRLLGLTAHIGELVRNFRYSEDLKTVERVEEGLSPVLKYKVPGY</sequence>
<dbReference type="InterPro" id="IPR004635">
    <property type="entry name" value="Pept_S49_SppA"/>
</dbReference>
<dbReference type="AlphaFoldDB" id="A0A1G9KLH8"/>
<evidence type="ECO:0000256" key="1">
    <source>
        <dbReference type="ARBA" id="ARBA00008683"/>
    </source>
</evidence>
<comment type="similarity">
    <text evidence="1">Belongs to the peptidase S49 family.</text>
</comment>
<dbReference type="Pfam" id="PF01343">
    <property type="entry name" value="Peptidase_S49"/>
    <property type="match status" value="1"/>
</dbReference>
<dbReference type="PANTHER" id="PTHR42987:SF4">
    <property type="entry name" value="PROTEASE SOHB-RELATED"/>
    <property type="match status" value="1"/>
</dbReference>